<accession>A0A813KF66</accession>
<evidence type="ECO:0000313" key="2">
    <source>
        <dbReference type="EMBL" id="CAE8739228.1"/>
    </source>
</evidence>
<evidence type="ECO:0000313" key="1">
    <source>
        <dbReference type="EMBL" id="CAE8698399.1"/>
    </source>
</evidence>
<reference evidence="1" key="1">
    <citation type="submission" date="2021-02" db="EMBL/GenBank/DDBJ databases">
        <authorList>
            <person name="Dougan E. K."/>
            <person name="Rhodes N."/>
            <person name="Thang M."/>
            <person name="Chan C."/>
        </authorList>
    </citation>
    <scope>NUCLEOTIDE SEQUENCE</scope>
</reference>
<evidence type="ECO:0000313" key="3">
    <source>
        <dbReference type="Proteomes" id="UP000626109"/>
    </source>
</evidence>
<comment type="caution">
    <text evidence="1">The sequence shown here is derived from an EMBL/GenBank/DDBJ whole genome shotgun (WGS) entry which is preliminary data.</text>
</comment>
<feature type="non-terminal residue" evidence="1">
    <location>
        <position position="178"/>
    </location>
</feature>
<dbReference type="EMBL" id="CAJNNW010037080">
    <property type="protein sequence ID" value="CAE8739228.1"/>
    <property type="molecule type" value="Genomic_DNA"/>
</dbReference>
<dbReference type="Gene3D" id="1.25.40.10">
    <property type="entry name" value="Tetratricopeptide repeat domain"/>
    <property type="match status" value="1"/>
</dbReference>
<proteinExistence type="predicted"/>
<name>A0A813KF66_POLGL</name>
<dbReference type="AlphaFoldDB" id="A0A813KF66"/>
<dbReference type="Proteomes" id="UP000626109">
    <property type="component" value="Unassembled WGS sequence"/>
</dbReference>
<gene>
    <name evidence="1" type="ORF">PGLA2088_LOCUS30720</name>
    <name evidence="2" type="ORF">PGLA2088_LOCUS49520</name>
</gene>
<dbReference type="InterPro" id="IPR011990">
    <property type="entry name" value="TPR-like_helical_dom_sf"/>
</dbReference>
<organism evidence="1 3">
    <name type="scientific">Polarella glacialis</name>
    <name type="common">Dinoflagellate</name>
    <dbReference type="NCBI Taxonomy" id="89957"/>
    <lineage>
        <taxon>Eukaryota</taxon>
        <taxon>Sar</taxon>
        <taxon>Alveolata</taxon>
        <taxon>Dinophyceae</taxon>
        <taxon>Suessiales</taxon>
        <taxon>Suessiaceae</taxon>
        <taxon>Polarella</taxon>
    </lineage>
</organism>
<dbReference type="EMBL" id="CAJNNW010028949">
    <property type="protein sequence ID" value="CAE8698399.1"/>
    <property type="molecule type" value="Genomic_DNA"/>
</dbReference>
<protein>
    <submittedName>
        <fullName evidence="1">Uncharacterized protein</fullName>
    </submittedName>
</protein>
<sequence>MCELASAAIHVVTSGRFAVSQAVFAIPISFGREPHAGFQIISGRAGNPWQAVRTGPAAVGSKHIFRSRCSNHQVSFGDSQLSSELDVLLSLGPTPTEAEVSSVLQADLSRWRNNPRLATVVLGGLARKRLPDVSVHVLTVMQASRVEVNVYHCSAAISACEKDGQWQLALTLLSMMPE</sequence>